<accession>A0A2A4YFS6</accession>
<protein>
    <recommendedName>
        <fullName evidence="4">DUF3592 domain-containing protein</fullName>
    </recommendedName>
</protein>
<proteinExistence type="predicted"/>
<organism evidence="2 3">
    <name type="scientific">Aerophobetes bacterium</name>
    <dbReference type="NCBI Taxonomy" id="2030807"/>
    <lineage>
        <taxon>Bacteria</taxon>
        <taxon>Candidatus Aerophobota</taxon>
    </lineage>
</organism>
<keyword evidence="1" id="KW-1133">Transmembrane helix</keyword>
<name>A0A2A4YFS6_UNCAE</name>
<dbReference type="EMBL" id="NVUU01000054">
    <property type="protein sequence ID" value="PCI93708.1"/>
    <property type="molecule type" value="Genomic_DNA"/>
</dbReference>
<evidence type="ECO:0000256" key="1">
    <source>
        <dbReference type="SAM" id="Phobius"/>
    </source>
</evidence>
<keyword evidence="1" id="KW-0472">Membrane</keyword>
<feature type="transmembrane region" description="Helical" evidence="1">
    <location>
        <begin position="127"/>
        <end position="144"/>
    </location>
</feature>
<sequence>MQGGFGKNIWLLFFGVTCAASLWFLALFSIKMFPYIMLSQVTNAKVSEFHAKPLSENKYAVEAKFSFKARGKEYQENYTFIKPLFLNKFAAETHVKNFWKEQDEWLVYYKKGNPSYCALQKFFPFKYLFNFGITFCIMFYFMWLRSYVARMS</sequence>
<reference evidence="3" key="1">
    <citation type="submission" date="2017-08" db="EMBL/GenBank/DDBJ databases">
        <title>A dynamic microbial community with high functional redundancy inhabits the cold, oxic subseafloor aquifer.</title>
        <authorList>
            <person name="Tully B.J."/>
            <person name="Wheat C.G."/>
            <person name="Glazer B.T."/>
            <person name="Huber J.A."/>
        </authorList>
    </citation>
    <scope>NUCLEOTIDE SEQUENCE [LARGE SCALE GENOMIC DNA]</scope>
</reference>
<keyword evidence="1" id="KW-0812">Transmembrane</keyword>
<evidence type="ECO:0000313" key="3">
    <source>
        <dbReference type="Proteomes" id="UP000217838"/>
    </source>
</evidence>
<evidence type="ECO:0008006" key="4">
    <source>
        <dbReference type="Google" id="ProtNLM"/>
    </source>
</evidence>
<dbReference type="Proteomes" id="UP000217838">
    <property type="component" value="Unassembled WGS sequence"/>
</dbReference>
<gene>
    <name evidence="2" type="ORF">COB11_04885</name>
</gene>
<comment type="caution">
    <text evidence="2">The sequence shown here is derived from an EMBL/GenBank/DDBJ whole genome shotgun (WGS) entry which is preliminary data.</text>
</comment>
<evidence type="ECO:0000313" key="2">
    <source>
        <dbReference type="EMBL" id="PCI93708.1"/>
    </source>
</evidence>
<dbReference type="AlphaFoldDB" id="A0A2A4YFS6"/>
<feature type="transmembrane region" description="Helical" evidence="1">
    <location>
        <begin position="9"/>
        <end position="30"/>
    </location>
</feature>